<comment type="caution">
    <text evidence="1">The sequence shown here is derived from an EMBL/GenBank/DDBJ whole genome shotgun (WGS) entry which is preliminary data.</text>
</comment>
<dbReference type="Proteomes" id="UP000023152">
    <property type="component" value="Unassembled WGS sequence"/>
</dbReference>
<keyword evidence="2" id="KW-1185">Reference proteome</keyword>
<name>X6LHD6_RETFI</name>
<evidence type="ECO:0000313" key="2">
    <source>
        <dbReference type="Proteomes" id="UP000023152"/>
    </source>
</evidence>
<reference evidence="1 2" key="1">
    <citation type="journal article" date="2013" name="Curr. Biol.">
        <title>The Genome of the Foraminiferan Reticulomyxa filosa.</title>
        <authorList>
            <person name="Glockner G."/>
            <person name="Hulsmann N."/>
            <person name="Schleicher M."/>
            <person name="Noegel A.A."/>
            <person name="Eichinger L."/>
            <person name="Gallinger C."/>
            <person name="Pawlowski J."/>
            <person name="Sierra R."/>
            <person name="Euteneuer U."/>
            <person name="Pillet L."/>
            <person name="Moustafa A."/>
            <person name="Platzer M."/>
            <person name="Groth M."/>
            <person name="Szafranski K."/>
            <person name="Schliwa M."/>
        </authorList>
    </citation>
    <scope>NUCLEOTIDE SEQUENCE [LARGE SCALE GENOMIC DNA]</scope>
</reference>
<proteinExistence type="predicted"/>
<dbReference type="AlphaFoldDB" id="X6LHD6"/>
<evidence type="ECO:0000313" key="1">
    <source>
        <dbReference type="EMBL" id="ETO00537.1"/>
    </source>
</evidence>
<protein>
    <submittedName>
        <fullName evidence="1">Uncharacterized protein</fullName>
    </submittedName>
</protein>
<gene>
    <name evidence="1" type="ORF">RFI_36902</name>
</gene>
<sequence>MNNQGLSRELKLFNILSSATDVKYWTYLLTRDYVQQSWNQLPQVDQLASDKQFQYISNLKIELVSRVIIKNNKDNMSQFMEMYQSFDEQMHILWRIPSWHEILPLLEFKTENAYHQHQNNQERHVKEQISTKHEGQQLHLKVYVIFYHIFSCCEIRKEKERSKTADQWYRDIWIISRNILTINRARIVNLSREAKDNVNKGNRHNKSVSRRL</sequence>
<dbReference type="EMBL" id="ASPP01040770">
    <property type="protein sequence ID" value="ETO00537.1"/>
    <property type="molecule type" value="Genomic_DNA"/>
</dbReference>
<accession>X6LHD6</accession>
<organism evidence="1 2">
    <name type="scientific">Reticulomyxa filosa</name>
    <dbReference type="NCBI Taxonomy" id="46433"/>
    <lineage>
        <taxon>Eukaryota</taxon>
        <taxon>Sar</taxon>
        <taxon>Rhizaria</taxon>
        <taxon>Retaria</taxon>
        <taxon>Foraminifera</taxon>
        <taxon>Monothalamids</taxon>
        <taxon>Reticulomyxidae</taxon>
        <taxon>Reticulomyxa</taxon>
    </lineage>
</organism>